<dbReference type="SUPFAM" id="SSF52540">
    <property type="entry name" value="P-loop containing nucleoside triphosphate hydrolases"/>
    <property type="match status" value="1"/>
</dbReference>
<keyword evidence="2 10" id="KW-0547">Nucleotide-binding</keyword>
<dbReference type="InterPro" id="IPR000212">
    <property type="entry name" value="DNA_helicase_UvrD/REP"/>
</dbReference>
<accession>A0ABU1S7D5</accession>
<dbReference type="Gene3D" id="1.10.486.10">
    <property type="entry name" value="PCRA, domain 4"/>
    <property type="match status" value="2"/>
</dbReference>
<evidence type="ECO:0000256" key="10">
    <source>
        <dbReference type="PROSITE-ProRule" id="PRU00560"/>
    </source>
</evidence>
<comment type="caution">
    <text evidence="14">The sequence shown here is derived from an EMBL/GenBank/DDBJ whole genome shotgun (WGS) entry which is preliminary data.</text>
</comment>
<dbReference type="CDD" id="cd17932">
    <property type="entry name" value="DEXQc_UvrD"/>
    <property type="match status" value="1"/>
</dbReference>
<name>A0ABU1S7D5_9MICO</name>
<feature type="binding site" evidence="10">
    <location>
        <begin position="26"/>
        <end position="33"/>
    </location>
    <ligand>
        <name>ATP</name>
        <dbReference type="ChEBI" id="CHEBI:30616"/>
    </ligand>
</feature>
<dbReference type="PROSITE" id="PS51217">
    <property type="entry name" value="UVRD_HELICASE_CTER"/>
    <property type="match status" value="1"/>
</dbReference>
<evidence type="ECO:0000256" key="4">
    <source>
        <dbReference type="ARBA" id="ARBA00022806"/>
    </source>
</evidence>
<protein>
    <recommendedName>
        <fullName evidence="8">DNA 3'-5' helicase</fullName>
        <ecNumber evidence="8">5.6.2.4</ecNumber>
    </recommendedName>
</protein>
<dbReference type="InterPro" id="IPR014016">
    <property type="entry name" value="UvrD-like_ATP-bd"/>
</dbReference>
<keyword evidence="5 10" id="KW-0067">ATP-binding</keyword>
<dbReference type="InterPro" id="IPR013986">
    <property type="entry name" value="DExx_box_DNA_helicase_dom_sf"/>
</dbReference>
<dbReference type="GO" id="GO:0016787">
    <property type="term" value="F:hydrolase activity"/>
    <property type="evidence" value="ECO:0007669"/>
    <property type="project" value="UniProtKB-KW"/>
</dbReference>
<evidence type="ECO:0000313" key="14">
    <source>
        <dbReference type="EMBL" id="MDR6865520.1"/>
    </source>
</evidence>
<evidence type="ECO:0000256" key="11">
    <source>
        <dbReference type="SAM" id="MobiDB-lite"/>
    </source>
</evidence>
<feature type="domain" description="UvrD-like helicase C-terminal" evidence="13">
    <location>
        <begin position="283"/>
        <end position="525"/>
    </location>
</feature>
<dbReference type="EC" id="5.6.2.4" evidence="8"/>
<evidence type="ECO:0000256" key="1">
    <source>
        <dbReference type="ARBA" id="ARBA00009922"/>
    </source>
</evidence>
<dbReference type="RefSeq" id="WP_310016520.1">
    <property type="nucleotide sequence ID" value="NZ_JAVDUM010000001.1"/>
</dbReference>
<dbReference type="CDD" id="cd18807">
    <property type="entry name" value="SF1_C_UvrD"/>
    <property type="match status" value="1"/>
</dbReference>
<dbReference type="GO" id="GO:0003678">
    <property type="term" value="F:DNA helicase activity"/>
    <property type="evidence" value="ECO:0007669"/>
    <property type="project" value="UniProtKB-EC"/>
</dbReference>
<sequence>MSALDGLDARQREAASVLRGPVAVLAGAGTGKTRVITHRIAHGVETGAYSPARVMAVTFTAKAAGELRGRLRALGVEGVAARTFHAAALAQLNFFWPQLAGAPAPKIVDNKVRLLAQAADTLRMRPDTATLRDVASSIEWRKVSMISIEEAAARGRSVGRLDPSALADLARAYETLKDERHQLDFEDVLLACAGMIETEPRVAAAVHEQYRHFTVDEFQDVSPLQNRLLELWLGDRSDLCVVGDASQTIYSFAGADQRYLLEFERRYPDATVVRLETNYRSAEPVLAAANALMRGRPGALELVPARAYPNADPPTVTAFDSDAEEAAAVAASIAARIAQGETAQEIAVLYRAHSQSAALLQALSAQRIAATVLGGKRFFHMPEVRQAVLALRGAAVAPTEKGFLPTVRDVLRSLGFTDEPPEAGGALRDGWEARRALLQLAEDAAPGATLRTFSDALLARAKDQHEPTMQTVTLSTLHAAKGLEWPHVYLLGWSEGLLPISYATGFEAIDEERRLAYVGVTRAARTLTMSWSRESARSERRPSRFLGEIGNGTLRETAPRATRGVRPR</sequence>
<dbReference type="PANTHER" id="PTHR11070">
    <property type="entry name" value="UVRD / RECB / PCRA DNA HELICASE FAMILY MEMBER"/>
    <property type="match status" value="1"/>
</dbReference>
<proteinExistence type="inferred from homology"/>
<evidence type="ECO:0000259" key="12">
    <source>
        <dbReference type="PROSITE" id="PS51198"/>
    </source>
</evidence>
<evidence type="ECO:0000256" key="7">
    <source>
        <dbReference type="ARBA" id="ARBA00034617"/>
    </source>
</evidence>
<feature type="domain" description="UvrD-like helicase ATP-binding" evidence="12">
    <location>
        <begin position="5"/>
        <end position="282"/>
    </location>
</feature>
<evidence type="ECO:0000256" key="6">
    <source>
        <dbReference type="ARBA" id="ARBA00023235"/>
    </source>
</evidence>
<keyword evidence="4 10" id="KW-0347">Helicase</keyword>
<dbReference type="Pfam" id="PF00580">
    <property type="entry name" value="UvrD-helicase"/>
    <property type="match status" value="1"/>
</dbReference>
<evidence type="ECO:0000256" key="3">
    <source>
        <dbReference type="ARBA" id="ARBA00022801"/>
    </source>
</evidence>
<reference evidence="14 15" key="1">
    <citation type="submission" date="2023-07" db="EMBL/GenBank/DDBJ databases">
        <title>Sorghum-associated microbial communities from plants grown in Nebraska, USA.</title>
        <authorList>
            <person name="Schachtman D."/>
        </authorList>
    </citation>
    <scope>NUCLEOTIDE SEQUENCE [LARGE SCALE GENOMIC DNA]</scope>
    <source>
        <strain evidence="14 15">2980</strain>
    </source>
</reference>
<dbReference type="EMBL" id="JAVDUM010000001">
    <property type="protein sequence ID" value="MDR6865520.1"/>
    <property type="molecule type" value="Genomic_DNA"/>
</dbReference>
<gene>
    <name evidence="14" type="ORF">J2Y69_000102</name>
</gene>
<evidence type="ECO:0000256" key="8">
    <source>
        <dbReference type="ARBA" id="ARBA00034808"/>
    </source>
</evidence>
<dbReference type="Proteomes" id="UP001259347">
    <property type="component" value="Unassembled WGS sequence"/>
</dbReference>
<dbReference type="InterPro" id="IPR014017">
    <property type="entry name" value="DNA_helicase_UvrD-like_C"/>
</dbReference>
<keyword evidence="15" id="KW-1185">Reference proteome</keyword>
<comment type="similarity">
    <text evidence="1">Belongs to the helicase family. UvrD subfamily.</text>
</comment>
<dbReference type="Gene3D" id="3.40.50.300">
    <property type="entry name" value="P-loop containing nucleotide triphosphate hydrolases"/>
    <property type="match status" value="3"/>
</dbReference>
<comment type="catalytic activity">
    <reaction evidence="7">
        <text>Couples ATP hydrolysis with the unwinding of duplex DNA by translocating in the 3'-5' direction.</text>
        <dbReference type="EC" id="5.6.2.4"/>
    </reaction>
</comment>
<evidence type="ECO:0000256" key="5">
    <source>
        <dbReference type="ARBA" id="ARBA00022840"/>
    </source>
</evidence>
<comment type="catalytic activity">
    <reaction evidence="9">
        <text>ATP + H2O = ADP + phosphate + H(+)</text>
        <dbReference type="Rhea" id="RHEA:13065"/>
        <dbReference type="ChEBI" id="CHEBI:15377"/>
        <dbReference type="ChEBI" id="CHEBI:15378"/>
        <dbReference type="ChEBI" id="CHEBI:30616"/>
        <dbReference type="ChEBI" id="CHEBI:43474"/>
        <dbReference type="ChEBI" id="CHEBI:456216"/>
        <dbReference type="EC" id="5.6.2.4"/>
    </reaction>
</comment>
<evidence type="ECO:0000256" key="2">
    <source>
        <dbReference type="ARBA" id="ARBA00022741"/>
    </source>
</evidence>
<feature type="region of interest" description="Disordered" evidence="11">
    <location>
        <begin position="542"/>
        <end position="568"/>
    </location>
</feature>
<dbReference type="InterPro" id="IPR027417">
    <property type="entry name" value="P-loop_NTPase"/>
</dbReference>
<evidence type="ECO:0000313" key="15">
    <source>
        <dbReference type="Proteomes" id="UP001259347"/>
    </source>
</evidence>
<dbReference type="PROSITE" id="PS51198">
    <property type="entry name" value="UVRD_HELICASE_ATP_BIND"/>
    <property type="match status" value="1"/>
</dbReference>
<dbReference type="PANTHER" id="PTHR11070:SF69">
    <property type="entry name" value="ATP-DEPENDENT DNA HELICASE UVRD2"/>
    <property type="match status" value="1"/>
</dbReference>
<evidence type="ECO:0000259" key="13">
    <source>
        <dbReference type="PROSITE" id="PS51217"/>
    </source>
</evidence>
<keyword evidence="6" id="KW-0413">Isomerase</keyword>
<evidence type="ECO:0000256" key="9">
    <source>
        <dbReference type="ARBA" id="ARBA00048988"/>
    </source>
</evidence>
<dbReference type="Gene3D" id="1.10.10.160">
    <property type="match status" value="1"/>
</dbReference>
<dbReference type="Pfam" id="PF13361">
    <property type="entry name" value="UvrD_C"/>
    <property type="match status" value="2"/>
</dbReference>
<keyword evidence="3 10" id="KW-0378">Hydrolase</keyword>
<organism evidence="14 15">
    <name type="scientific">Microbacterium resistens</name>
    <dbReference type="NCBI Taxonomy" id="156977"/>
    <lineage>
        <taxon>Bacteria</taxon>
        <taxon>Bacillati</taxon>
        <taxon>Actinomycetota</taxon>
        <taxon>Actinomycetes</taxon>
        <taxon>Micrococcales</taxon>
        <taxon>Microbacteriaceae</taxon>
        <taxon>Microbacterium</taxon>
    </lineage>
</organism>